<dbReference type="AlphaFoldDB" id="Q3KIX3"/>
<gene>
    <name evidence="2" type="ordered locus">Pfl01_0539</name>
</gene>
<dbReference type="RefSeq" id="WP_011332194.1">
    <property type="nucleotide sequence ID" value="NC_007492.2"/>
</dbReference>
<dbReference type="Proteomes" id="UP000002704">
    <property type="component" value="Chromosome"/>
</dbReference>
<name>Q3KIX3_PSEPF</name>
<sequence>MPAKPPSIGVTTVEVHNPPSRPVTGHFPEHSTSPPVPADTRLFTPRPAHASLPAIDGPDTISPAPSVTFAESLSNPTASPRRLRLETYGIPSGVRLPEADTQGFRTFKGRLFVEAYDGSIVQVGLDPESRIYRIRLSNELNPSGPVLLQDPQSKRWYPLDEFQAGPLALTSSRLDAFRTGLDFSGIAPDSEGLHNFEGKRYVVIESRAYQVMRDVDASSPAHTVWRIVASKDPVASDSENTYRASRAGSTLAITRTAEGFWVPSLHGLKGGMRRSAIAQHNKTYLLQRHEPIRNAFDALTASNTRYGELWRRAQPLPEGSDAEKAALIEIEVHVIKHTRMQADYVKSLIDNRDWLILLKAGGLYKAELHAQQINRIDYFNKLLAVMDRRALPTLHAITVESLKRNLVHLDKKLKIMDERQTVMDQIQKADRSALAVLEEMNRKVPTVDQIQSSQYNICLRLISDDPQNPQDHGMRSAMAMHLLKQDLNEVFGYSEPLALQLTIENIKSDKAGLEALLASTTPAKAEYVRKALTLLDAFESKIETRLNDIFDRIDNNQELPGYDQEIDFDFLPGQVTGAAGDAAPRKLFRTRQNGTYRVLVGVPDTAADGRITLSVPDLFKPNDPPQRYEMKEGEWQPVRSAPAPTSRPQLVSEALARLGNVEAYLAQARLMESRKDNPTTIVEYLGAETDRLAGLAKHLELLGQTAAGAETSHLISRLKAAADSMGAKGQDILIRMYKNKDVLDVPRLNFLLEHAQLKVVKTVERKQLGKGKDKSFLDVYSIIDRSDNTPLWEAHFHYDRQDRAALDYTVKGAHLKTLEQRRLGSSFQQREEQAGRPHQRIWREFISPRVAQKLFDQLT</sequence>
<feature type="region of interest" description="Disordered" evidence="1">
    <location>
        <begin position="1"/>
        <end position="36"/>
    </location>
</feature>
<evidence type="ECO:0000256" key="1">
    <source>
        <dbReference type="SAM" id="MobiDB-lite"/>
    </source>
</evidence>
<dbReference type="HOGENOM" id="CLU_354068_0_0_6"/>
<evidence type="ECO:0000313" key="3">
    <source>
        <dbReference type="Proteomes" id="UP000002704"/>
    </source>
</evidence>
<proteinExistence type="predicted"/>
<evidence type="ECO:0000313" key="2">
    <source>
        <dbReference type="EMBL" id="ABA72283.1"/>
    </source>
</evidence>
<organism evidence="2 3">
    <name type="scientific">Pseudomonas fluorescens (strain Pf0-1)</name>
    <dbReference type="NCBI Taxonomy" id="205922"/>
    <lineage>
        <taxon>Bacteria</taxon>
        <taxon>Pseudomonadati</taxon>
        <taxon>Pseudomonadota</taxon>
        <taxon>Gammaproteobacteria</taxon>
        <taxon>Pseudomonadales</taxon>
        <taxon>Pseudomonadaceae</taxon>
        <taxon>Pseudomonas</taxon>
    </lineage>
</organism>
<dbReference type="EMBL" id="CP000094">
    <property type="protein sequence ID" value="ABA72283.1"/>
    <property type="molecule type" value="Genomic_DNA"/>
</dbReference>
<accession>Q3KIX3</accession>
<protein>
    <submittedName>
        <fullName evidence="2">Uncharacterized protein</fullName>
    </submittedName>
</protein>
<reference evidence="2 3" key="1">
    <citation type="journal article" date="2009" name="Genome Biol.">
        <title>Genomic and genetic analyses of diversity and plant interactions of Pseudomonas fluorescens.</title>
        <authorList>
            <person name="Silby M.W."/>
            <person name="Cerdeno-Tarraga A.M."/>
            <person name="Vernikos G.S."/>
            <person name="Giddens S.R."/>
            <person name="Jackson R.W."/>
            <person name="Preston G.M."/>
            <person name="Zhang X.X."/>
            <person name="Moon C.D."/>
            <person name="Gehrig S.M."/>
            <person name="Godfrey S.A."/>
            <person name="Knight C.G."/>
            <person name="Malone J.G."/>
            <person name="Robinson Z."/>
            <person name="Spiers A.J."/>
            <person name="Harris S."/>
            <person name="Challis G.L."/>
            <person name="Yaxley A.M."/>
            <person name="Harris D."/>
            <person name="Seeger K."/>
            <person name="Murphy L."/>
            <person name="Rutter S."/>
            <person name="Squares R."/>
            <person name="Quail M.A."/>
            <person name="Saunders E."/>
            <person name="Mavromatis K."/>
            <person name="Brettin T.S."/>
            <person name="Bentley S.D."/>
            <person name="Hothersall J."/>
            <person name="Stephens E."/>
            <person name="Thomas C.M."/>
            <person name="Parkhill J."/>
            <person name="Levy S.B."/>
            <person name="Rainey P.B."/>
            <person name="Thomson N.R."/>
        </authorList>
    </citation>
    <scope>NUCLEOTIDE SEQUENCE [LARGE SCALE GENOMIC DNA]</scope>
    <source>
        <strain evidence="2 3">Pf0-1</strain>
    </source>
</reference>
<dbReference type="KEGG" id="pfo:Pfl01_0539"/>